<evidence type="ECO:0000256" key="6">
    <source>
        <dbReference type="ARBA" id="ARBA00023295"/>
    </source>
</evidence>
<evidence type="ECO:0000256" key="3">
    <source>
        <dbReference type="ARBA" id="ARBA00012744"/>
    </source>
</evidence>
<dbReference type="InterPro" id="IPR036881">
    <property type="entry name" value="Glyco_hydro_3_C_sf"/>
</dbReference>
<dbReference type="Gene3D" id="3.40.50.1700">
    <property type="entry name" value="Glycoside hydrolase family 3 C-terminal domain"/>
    <property type="match status" value="1"/>
</dbReference>
<dbReference type="InterPro" id="IPR017853">
    <property type="entry name" value="GH"/>
</dbReference>
<sequence>MVFITNKSVCLYRNTGVFFVLMMCWLACSAQSGNSSMYDYSSKVDSVLSLMTLDEKIGQLNQYTGNWQATGPVVEDSTKIEQIKAGRVGAMLNIKGVKYTREMQNYAMQSRLRIPLLFGQDVIHGLRTIYPIPLGEAASFDLDLMERTAAGAAEEASAQGIHWTFAPMVDITRDARWGRVMEGAGEDTWYGSRVAEARVRGFQGDDLADTHTVMACAKHFAAYGAAIAGKDYNTVDISDLTLHDTYLPPFRAAANAGVATFMNSFNDINGIPATGNAYIQRDILKEGWAFSGFIVSDWGSVKEMVAHGYASDLKASAEIAIHAGCDMDMESRAYHKHLKELVEEGVVDIKYVDEAVKRILLKKFQLGLFDDPYRYCDEEREKKTVLSTRLRDLSRESGRKSVVLLKNEKQALPLSPSCRRIALIGALANSQKDMMGFWANEGVEKEVVTVYEGLKRRFPNVTVNYADGYDLETNDLRLSEARAAANRADVIVVVVGERFNQSGEAKSRADITVNANQQLLVKELKKTGKTVIVLLMGGRPMIFNDMEPHADAILLTWWLGTESGNAIADIISGDYNPSGKLPMTFPAHVGQIPVYYNYKSTGRPESKTVAYSCRYQDIDFEPAYPFGYGLSYTTFQLSEPKTSANVYTMEDTIRVSAKLKNTGVYRGKETVQLYIRDLVASVTRPVKELKGFQQIELNPGEEKEVTFILSSADLSFMNRNLKYITEPGKFEIMIGTNSKEVKKTIISLK</sequence>
<dbReference type="KEGG" id="bcel:BcellWH2_03004"/>
<dbReference type="EC" id="3.2.1.21" evidence="3"/>
<dbReference type="Proteomes" id="UP000061809">
    <property type="component" value="Chromosome"/>
</dbReference>
<dbReference type="PATRIC" id="fig|246787.4.peg.3109"/>
<feature type="signal peptide" evidence="7">
    <location>
        <begin position="1"/>
        <end position="29"/>
    </location>
</feature>
<dbReference type="GO" id="GO:0008422">
    <property type="term" value="F:beta-glucosidase activity"/>
    <property type="evidence" value="ECO:0007669"/>
    <property type="project" value="UniProtKB-EC"/>
</dbReference>
<dbReference type="InterPro" id="IPR002772">
    <property type="entry name" value="Glyco_hydro_3_C"/>
</dbReference>
<dbReference type="Pfam" id="PF14310">
    <property type="entry name" value="Fn3-like"/>
    <property type="match status" value="1"/>
</dbReference>
<dbReference type="InterPro" id="IPR001764">
    <property type="entry name" value="Glyco_hydro_3_N"/>
</dbReference>
<proteinExistence type="inferred from homology"/>
<dbReference type="InterPro" id="IPR013783">
    <property type="entry name" value="Ig-like_fold"/>
</dbReference>
<keyword evidence="6 9" id="KW-0326">Glycosidase</keyword>
<dbReference type="PANTHER" id="PTHR30620">
    <property type="entry name" value="PERIPLASMIC BETA-GLUCOSIDASE-RELATED"/>
    <property type="match status" value="1"/>
</dbReference>
<dbReference type="Pfam" id="PF00933">
    <property type="entry name" value="Glyco_hydro_3"/>
    <property type="match status" value="1"/>
</dbReference>
<evidence type="ECO:0000256" key="4">
    <source>
        <dbReference type="ARBA" id="ARBA00022729"/>
    </source>
</evidence>
<evidence type="ECO:0000256" key="1">
    <source>
        <dbReference type="ARBA" id="ARBA00000448"/>
    </source>
</evidence>
<evidence type="ECO:0000259" key="8">
    <source>
        <dbReference type="SMART" id="SM01217"/>
    </source>
</evidence>
<evidence type="ECO:0000313" key="10">
    <source>
        <dbReference type="Proteomes" id="UP000061809"/>
    </source>
</evidence>
<evidence type="ECO:0000256" key="5">
    <source>
        <dbReference type="ARBA" id="ARBA00022801"/>
    </source>
</evidence>
<dbReference type="SUPFAM" id="SSF51445">
    <property type="entry name" value="(Trans)glycosidases"/>
    <property type="match status" value="1"/>
</dbReference>
<evidence type="ECO:0000256" key="7">
    <source>
        <dbReference type="SAM" id="SignalP"/>
    </source>
</evidence>
<dbReference type="GO" id="GO:0009251">
    <property type="term" value="P:glucan catabolic process"/>
    <property type="evidence" value="ECO:0007669"/>
    <property type="project" value="TreeGrafter"/>
</dbReference>
<keyword evidence="5 9" id="KW-0378">Hydrolase</keyword>
<dbReference type="FunFam" id="2.60.40.10:FF:000495">
    <property type="entry name" value="Periplasmic beta-glucosidase"/>
    <property type="match status" value="1"/>
</dbReference>
<comment type="similarity">
    <text evidence="2">Belongs to the glycosyl hydrolase 3 family.</text>
</comment>
<dbReference type="InterPro" id="IPR026891">
    <property type="entry name" value="Fn3-like"/>
</dbReference>
<comment type="catalytic activity">
    <reaction evidence="1">
        <text>Hydrolysis of terminal, non-reducing beta-D-glucosyl residues with release of beta-D-glucose.</text>
        <dbReference type="EC" id="3.2.1.21"/>
    </reaction>
</comment>
<dbReference type="RefSeq" id="WP_052332001.1">
    <property type="nucleotide sequence ID" value="NZ_CP012801.1"/>
</dbReference>
<dbReference type="NCBIfam" id="NF011678">
    <property type="entry name" value="PRK15098.1"/>
    <property type="match status" value="1"/>
</dbReference>
<evidence type="ECO:0000256" key="2">
    <source>
        <dbReference type="ARBA" id="ARBA00005336"/>
    </source>
</evidence>
<feature type="chain" id="PRO_5006047626" description="beta-glucosidase" evidence="7">
    <location>
        <begin position="30"/>
        <end position="749"/>
    </location>
</feature>
<accession>A0A0P0GGV6</accession>
<dbReference type="Pfam" id="PF01915">
    <property type="entry name" value="Glyco_hydro_3_C"/>
    <property type="match status" value="1"/>
</dbReference>
<dbReference type="Gene3D" id="3.20.20.300">
    <property type="entry name" value="Glycoside hydrolase, family 3, N-terminal domain"/>
    <property type="match status" value="1"/>
</dbReference>
<protein>
    <recommendedName>
        <fullName evidence="3">beta-glucosidase</fullName>
        <ecNumber evidence="3">3.2.1.21</ecNumber>
    </recommendedName>
</protein>
<gene>
    <name evidence="9" type="primary">bglX_11</name>
    <name evidence="9" type="ORF">BcellWH2_03004</name>
</gene>
<keyword evidence="4 7" id="KW-0732">Signal</keyword>
<dbReference type="PRINTS" id="PR00133">
    <property type="entry name" value="GLHYDRLASE3"/>
</dbReference>
<name>A0A0P0GGV6_9BACE</name>
<dbReference type="InterPro" id="IPR036962">
    <property type="entry name" value="Glyco_hydro_3_N_sf"/>
</dbReference>
<dbReference type="FunFam" id="3.20.20.300:FF:000005">
    <property type="entry name" value="Periplasmic beta-glucosidase"/>
    <property type="match status" value="1"/>
</dbReference>
<dbReference type="PANTHER" id="PTHR30620:SF16">
    <property type="entry name" value="LYSOSOMAL BETA GLUCOSIDASE"/>
    <property type="match status" value="1"/>
</dbReference>
<dbReference type="SUPFAM" id="SSF52279">
    <property type="entry name" value="Beta-D-glucan exohydrolase, C-terminal domain"/>
    <property type="match status" value="1"/>
</dbReference>
<evidence type="ECO:0000313" key="9">
    <source>
        <dbReference type="EMBL" id="ALJ60242.1"/>
    </source>
</evidence>
<dbReference type="EMBL" id="CP012801">
    <property type="protein sequence ID" value="ALJ60242.1"/>
    <property type="molecule type" value="Genomic_DNA"/>
</dbReference>
<dbReference type="InterPro" id="IPR051915">
    <property type="entry name" value="Cellulose_Degrad_GH3"/>
</dbReference>
<organism evidence="9 10">
    <name type="scientific">Bacteroides cellulosilyticus</name>
    <dbReference type="NCBI Taxonomy" id="246787"/>
    <lineage>
        <taxon>Bacteria</taxon>
        <taxon>Pseudomonadati</taxon>
        <taxon>Bacteroidota</taxon>
        <taxon>Bacteroidia</taxon>
        <taxon>Bacteroidales</taxon>
        <taxon>Bacteroidaceae</taxon>
        <taxon>Bacteroides</taxon>
    </lineage>
</organism>
<reference evidence="9 10" key="1">
    <citation type="journal article" date="2015" name="Science">
        <title>Genetic determinants of in vivo fitness and diet responsiveness in multiple human gut Bacteroides.</title>
        <authorList>
            <person name="Wu M."/>
            <person name="McNulty N.P."/>
            <person name="Rodionov D.A."/>
            <person name="Khoroshkin M.S."/>
            <person name="Griffin N.W."/>
            <person name="Cheng J."/>
            <person name="Latreille P."/>
            <person name="Kerstetter R.A."/>
            <person name="Terrapon N."/>
            <person name="Henrissat B."/>
            <person name="Osterman A.L."/>
            <person name="Gordon J.I."/>
        </authorList>
    </citation>
    <scope>NUCLEOTIDE SEQUENCE [LARGE SCALE GENOMIC DNA]</scope>
    <source>
        <strain evidence="9 10">WH2</strain>
    </source>
</reference>
<dbReference type="AlphaFoldDB" id="A0A0P0GGV6"/>
<feature type="domain" description="Fibronectin type III-like" evidence="8">
    <location>
        <begin position="669"/>
        <end position="738"/>
    </location>
</feature>
<dbReference type="SMART" id="SM01217">
    <property type="entry name" value="Fn3_like"/>
    <property type="match status" value="1"/>
</dbReference>
<dbReference type="Gene3D" id="2.60.40.10">
    <property type="entry name" value="Immunoglobulins"/>
    <property type="match status" value="1"/>
</dbReference>